<dbReference type="Proteomes" id="UP001180531">
    <property type="component" value="Unassembled WGS sequence"/>
</dbReference>
<sequence length="205" mass="22050">MNITRVTRSAHHCRSALASFALGSVLALSLCATPAQGAAKPGKAAAARQCTVRSGDGEQAAEELGECSRTAFDRLFAQAPAGRMPHGPMRGRLLRCSACGQPAADRVLGLLAGAVWHGKVFHTDERGGHLLQVMGPDLRVVRGEVDYAVYPDDGREAIRVVYPRDMGGVVTDWIREVRPGVYAGVVTLTEEGLQPWRVADFVLYR</sequence>
<reference evidence="2" key="1">
    <citation type="submission" date="2024-05" db="EMBL/GenBank/DDBJ databases">
        <title>30 novel species of actinomycetes from the DSMZ collection.</title>
        <authorList>
            <person name="Nouioui I."/>
        </authorList>
    </citation>
    <scope>NUCLEOTIDE SEQUENCE</scope>
    <source>
        <strain evidence="2">DSM 40473</strain>
    </source>
</reference>
<evidence type="ECO:0000256" key="1">
    <source>
        <dbReference type="SAM" id="SignalP"/>
    </source>
</evidence>
<evidence type="ECO:0000313" key="2">
    <source>
        <dbReference type="EMBL" id="MDT0448073.1"/>
    </source>
</evidence>
<protein>
    <recommendedName>
        <fullName evidence="4">DUF2147 domain-containing protein</fullName>
    </recommendedName>
</protein>
<name>A0ABU2SGH9_9ACTN</name>
<dbReference type="RefSeq" id="WP_311607688.1">
    <property type="nucleotide sequence ID" value="NZ_JAVRFI010000002.1"/>
</dbReference>
<gene>
    <name evidence="2" type="ORF">RM609_03015</name>
</gene>
<dbReference type="EMBL" id="JAVRFI010000002">
    <property type="protein sequence ID" value="MDT0448073.1"/>
    <property type="molecule type" value="Genomic_DNA"/>
</dbReference>
<feature type="chain" id="PRO_5046000093" description="DUF2147 domain-containing protein" evidence="1">
    <location>
        <begin position="38"/>
        <end position="205"/>
    </location>
</feature>
<evidence type="ECO:0008006" key="4">
    <source>
        <dbReference type="Google" id="ProtNLM"/>
    </source>
</evidence>
<evidence type="ECO:0000313" key="3">
    <source>
        <dbReference type="Proteomes" id="UP001180531"/>
    </source>
</evidence>
<accession>A0ABU2SGH9</accession>
<keyword evidence="3" id="KW-1185">Reference proteome</keyword>
<feature type="signal peptide" evidence="1">
    <location>
        <begin position="1"/>
        <end position="37"/>
    </location>
</feature>
<keyword evidence="1" id="KW-0732">Signal</keyword>
<proteinExistence type="predicted"/>
<organism evidence="2 3">
    <name type="scientific">Streptomyces hesseae</name>
    <dbReference type="NCBI Taxonomy" id="3075519"/>
    <lineage>
        <taxon>Bacteria</taxon>
        <taxon>Bacillati</taxon>
        <taxon>Actinomycetota</taxon>
        <taxon>Actinomycetes</taxon>
        <taxon>Kitasatosporales</taxon>
        <taxon>Streptomycetaceae</taxon>
        <taxon>Streptomyces</taxon>
    </lineage>
</organism>
<comment type="caution">
    <text evidence="2">The sequence shown here is derived from an EMBL/GenBank/DDBJ whole genome shotgun (WGS) entry which is preliminary data.</text>
</comment>